<dbReference type="NCBIfam" id="NF041646">
    <property type="entry name" value="VC0807_fam"/>
    <property type="match status" value="1"/>
</dbReference>
<evidence type="ECO:0000313" key="2">
    <source>
        <dbReference type="EMBL" id="MBS2545688.1"/>
    </source>
</evidence>
<name>A0ABS5KH74_9ACTN</name>
<comment type="caution">
    <text evidence="2">The sequence shown here is derived from an EMBL/GenBank/DDBJ whole genome shotgun (WGS) entry which is preliminary data.</text>
</comment>
<protein>
    <recommendedName>
        <fullName evidence="4">Intracellular septation protein A</fullName>
    </recommendedName>
</protein>
<keyword evidence="1" id="KW-0812">Transmembrane</keyword>
<keyword evidence="1" id="KW-0472">Membrane</keyword>
<dbReference type="Proteomes" id="UP000730482">
    <property type="component" value="Unassembled WGS sequence"/>
</dbReference>
<accession>A0ABS5KH74</accession>
<dbReference type="RefSeq" id="WP_212007351.1">
    <property type="nucleotide sequence ID" value="NZ_JAAFYZ010000005.1"/>
</dbReference>
<feature type="transmembrane region" description="Helical" evidence="1">
    <location>
        <begin position="185"/>
        <end position="203"/>
    </location>
</feature>
<feature type="transmembrane region" description="Helical" evidence="1">
    <location>
        <begin position="96"/>
        <end position="112"/>
    </location>
</feature>
<evidence type="ECO:0000256" key="1">
    <source>
        <dbReference type="SAM" id="Phobius"/>
    </source>
</evidence>
<evidence type="ECO:0000313" key="3">
    <source>
        <dbReference type="Proteomes" id="UP000730482"/>
    </source>
</evidence>
<sequence length="231" mass="25097">MSAPEAPPTSRGRAALALVWDVGAPIGMYYLLHGLGLSTFLALLLSAVLPGLTSVYQVVRSRKLDGLSLFMVSVTVLSALASLISGSPRFLLAKDGYLTAFAGAWLLVTARAERPVVFMFARVLLEGRVGPHGESWDVLWERLPGFRRIWRVAAVIWGTATIADAVVRFAMAYTLPVNQVPALNGVQWGVLFVLLQVVTNVYYHRAGLYDPRSALYEPLARSQTQAAIASL</sequence>
<feature type="transmembrane region" description="Helical" evidence="1">
    <location>
        <begin position="152"/>
        <end position="173"/>
    </location>
</feature>
<proteinExistence type="predicted"/>
<feature type="transmembrane region" description="Helical" evidence="1">
    <location>
        <begin position="38"/>
        <end position="59"/>
    </location>
</feature>
<organism evidence="2 3">
    <name type="scientific">Catenulispora pinistramenti</name>
    <dbReference type="NCBI Taxonomy" id="2705254"/>
    <lineage>
        <taxon>Bacteria</taxon>
        <taxon>Bacillati</taxon>
        <taxon>Actinomycetota</taxon>
        <taxon>Actinomycetes</taxon>
        <taxon>Catenulisporales</taxon>
        <taxon>Catenulisporaceae</taxon>
        <taxon>Catenulispora</taxon>
    </lineage>
</organism>
<reference evidence="2 3" key="1">
    <citation type="submission" date="2020-02" db="EMBL/GenBank/DDBJ databases">
        <title>Acidophilic actinobacteria isolated from forest soil.</title>
        <authorList>
            <person name="Golinska P."/>
        </authorList>
    </citation>
    <scope>NUCLEOTIDE SEQUENCE [LARGE SCALE GENOMIC DNA]</scope>
    <source>
        <strain evidence="2 3">NL8</strain>
    </source>
</reference>
<gene>
    <name evidence="2" type="ORF">KGQ19_02280</name>
</gene>
<dbReference type="EMBL" id="JAAFYZ010000005">
    <property type="protein sequence ID" value="MBS2545688.1"/>
    <property type="molecule type" value="Genomic_DNA"/>
</dbReference>
<evidence type="ECO:0008006" key="4">
    <source>
        <dbReference type="Google" id="ProtNLM"/>
    </source>
</evidence>
<feature type="transmembrane region" description="Helical" evidence="1">
    <location>
        <begin position="66"/>
        <end position="84"/>
    </location>
</feature>
<keyword evidence="3" id="KW-1185">Reference proteome</keyword>
<keyword evidence="1" id="KW-1133">Transmembrane helix</keyword>